<evidence type="ECO:0000313" key="2">
    <source>
        <dbReference type="Proteomes" id="UP000314294"/>
    </source>
</evidence>
<sequence>MKAPIWSSQVSMERQCVIITAHRDTTGHPVMRCRLLRLSVSRQPVFWLASLPSDLEEVISLLCCSCALCYTDWLLPLNLLLSRCWTQVATLQQRGLADSMIELRAAQSGIACSQETLGEIGFKGVQAVAGHM</sequence>
<comment type="caution">
    <text evidence="1">The sequence shown here is derived from an EMBL/GenBank/DDBJ whole genome shotgun (WGS) entry which is preliminary data.</text>
</comment>
<name>A0A4Z2ICA2_9TELE</name>
<proteinExistence type="predicted"/>
<evidence type="ECO:0000313" key="1">
    <source>
        <dbReference type="EMBL" id="TNN75567.1"/>
    </source>
</evidence>
<keyword evidence="2" id="KW-1185">Reference proteome</keyword>
<reference evidence="1 2" key="1">
    <citation type="submission" date="2019-03" db="EMBL/GenBank/DDBJ databases">
        <title>First draft genome of Liparis tanakae, snailfish: a comprehensive survey of snailfish specific genes.</title>
        <authorList>
            <person name="Kim W."/>
            <person name="Song I."/>
            <person name="Jeong J.-H."/>
            <person name="Kim D."/>
            <person name="Kim S."/>
            <person name="Ryu S."/>
            <person name="Song J.Y."/>
            <person name="Lee S.K."/>
        </authorList>
    </citation>
    <scope>NUCLEOTIDE SEQUENCE [LARGE SCALE GENOMIC DNA]</scope>
    <source>
        <tissue evidence="1">Muscle</tissue>
    </source>
</reference>
<gene>
    <name evidence="1" type="ORF">EYF80_014213</name>
</gene>
<dbReference type="Proteomes" id="UP000314294">
    <property type="component" value="Unassembled WGS sequence"/>
</dbReference>
<protein>
    <submittedName>
        <fullName evidence="1">Uncharacterized protein</fullName>
    </submittedName>
</protein>
<organism evidence="1 2">
    <name type="scientific">Liparis tanakae</name>
    <name type="common">Tanaka's snailfish</name>
    <dbReference type="NCBI Taxonomy" id="230148"/>
    <lineage>
        <taxon>Eukaryota</taxon>
        <taxon>Metazoa</taxon>
        <taxon>Chordata</taxon>
        <taxon>Craniata</taxon>
        <taxon>Vertebrata</taxon>
        <taxon>Euteleostomi</taxon>
        <taxon>Actinopterygii</taxon>
        <taxon>Neopterygii</taxon>
        <taxon>Teleostei</taxon>
        <taxon>Neoteleostei</taxon>
        <taxon>Acanthomorphata</taxon>
        <taxon>Eupercaria</taxon>
        <taxon>Perciformes</taxon>
        <taxon>Cottioidei</taxon>
        <taxon>Cottales</taxon>
        <taxon>Liparidae</taxon>
        <taxon>Liparis</taxon>
    </lineage>
</organism>
<dbReference type="EMBL" id="SRLO01000102">
    <property type="protein sequence ID" value="TNN75567.1"/>
    <property type="molecule type" value="Genomic_DNA"/>
</dbReference>
<accession>A0A4Z2ICA2</accession>
<dbReference type="AlphaFoldDB" id="A0A4Z2ICA2"/>